<dbReference type="AlphaFoldDB" id="U4US00"/>
<evidence type="ECO:0000313" key="5">
    <source>
        <dbReference type="Proteomes" id="UP000030742"/>
    </source>
</evidence>
<dbReference type="GO" id="GO:0045499">
    <property type="term" value="F:chemorepellent activity"/>
    <property type="evidence" value="ECO:0007669"/>
    <property type="project" value="TreeGrafter"/>
</dbReference>
<reference evidence="4 5" key="1">
    <citation type="journal article" date="2013" name="Genome Biol.">
        <title>Draft genome of the mountain pine beetle, Dendroctonus ponderosae Hopkins, a major forest pest.</title>
        <authorList>
            <person name="Keeling C.I."/>
            <person name="Yuen M.M."/>
            <person name="Liao N.Y."/>
            <person name="Docking T.R."/>
            <person name="Chan S.K."/>
            <person name="Taylor G.A."/>
            <person name="Palmquist D.L."/>
            <person name="Jackman S.D."/>
            <person name="Nguyen A."/>
            <person name="Li M."/>
            <person name="Henderson H."/>
            <person name="Janes J.K."/>
            <person name="Zhao Y."/>
            <person name="Pandoh P."/>
            <person name="Moore R."/>
            <person name="Sperling F.A."/>
            <person name="Huber D.P."/>
            <person name="Birol I."/>
            <person name="Jones S.J."/>
            <person name="Bohlmann J."/>
        </authorList>
    </citation>
    <scope>NUCLEOTIDE SEQUENCE</scope>
</reference>
<dbReference type="InterPro" id="IPR027231">
    <property type="entry name" value="Semaphorin"/>
</dbReference>
<dbReference type="GO" id="GO:0005886">
    <property type="term" value="C:plasma membrane"/>
    <property type="evidence" value="ECO:0007669"/>
    <property type="project" value="TreeGrafter"/>
</dbReference>
<dbReference type="GO" id="GO:0030335">
    <property type="term" value="P:positive regulation of cell migration"/>
    <property type="evidence" value="ECO:0007669"/>
    <property type="project" value="TreeGrafter"/>
</dbReference>
<protein>
    <recommendedName>
        <fullName evidence="3">Sema domain-containing protein</fullName>
    </recommendedName>
</protein>
<dbReference type="STRING" id="77166.U4US00"/>
<dbReference type="Gene3D" id="2.130.10.10">
    <property type="entry name" value="YVTN repeat-like/Quinoprotein amine dehydrogenase"/>
    <property type="match status" value="1"/>
</dbReference>
<comment type="caution">
    <text evidence="2">Lacks conserved residue(s) required for the propagation of feature annotation.</text>
</comment>
<keyword evidence="1" id="KW-0221">Differentiation</keyword>
<dbReference type="EMBL" id="KB632339">
    <property type="protein sequence ID" value="ERL92936.1"/>
    <property type="molecule type" value="Genomic_DNA"/>
</dbReference>
<dbReference type="GO" id="GO:0007411">
    <property type="term" value="P:axon guidance"/>
    <property type="evidence" value="ECO:0007669"/>
    <property type="project" value="TreeGrafter"/>
</dbReference>
<dbReference type="PANTHER" id="PTHR11036:SF127">
    <property type="entry name" value="SEMAPHORIN-1A"/>
    <property type="match status" value="1"/>
</dbReference>
<accession>U4US00</accession>
<name>U4US00_DENPD</name>
<proteinExistence type="predicted"/>
<dbReference type="Proteomes" id="UP000030742">
    <property type="component" value="Unassembled WGS sequence"/>
</dbReference>
<feature type="domain" description="Sema" evidence="3">
    <location>
        <begin position="1"/>
        <end position="176"/>
    </location>
</feature>
<dbReference type="GO" id="GO:0071526">
    <property type="term" value="P:semaphorin-plexin signaling pathway"/>
    <property type="evidence" value="ECO:0007669"/>
    <property type="project" value="TreeGrafter"/>
</dbReference>
<dbReference type="OrthoDB" id="9988752at2759"/>
<gene>
    <name evidence="4" type="ORF">D910_10241</name>
</gene>
<dbReference type="InterPro" id="IPR001627">
    <property type="entry name" value="Semap_dom"/>
</dbReference>
<dbReference type="SUPFAM" id="SSF101912">
    <property type="entry name" value="Sema domain"/>
    <property type="match status" value="1"/>
</dbReference>
<organism evidence="4 5">
    <name type="scientific">Dendroctonus ponderosae</name>
    <name type="common">Mountain pine beetle</name>
    <dbReference type="NCBI Taxonomy" id="77166"/>
    <lineage>
        <taxon>Eukaryota</taxon>
        <taxon>Metazoa</taxon>
        <taxon>Ecdysozoa</taxon>
        <taxon>Arthropoda</taxon>
        <taxon>Hexapoda</taxon>
        <taxon>Insecta</taxon>
        <taxon>Pterygota</taxon>
        <taxon>Neoptera</taxon>
        <taxon>Endopterygota</taxon>
        <taxon>Coleoptera</taxon>
        <taxon>Polyphaga</taxon>
        <taxon>Cucujiformia</taxon>
        <taxon>Curculionidae</taxon>
        <taxon>Scolytinae</taxon>
        <taxon>Dendroctonus</taxon>
    </lineage>
</organism>
<evidence type="ECO:0000259" key="3">
    <source>
        <dbReference type="PROSITE" id="PS51004"/>
    </source>
</evidence>
<feature type="non-terminal residue" evidence="4">
    <location>
        <position position="176"/>
    </location>
</feature>
<dbReference type="GO" id="GO:0030215">
    <property type="term" value="F:semaphorin receptor binding"/>
    <property type="evidence" value="ECO:0007669"/>
    <property type="project" value="InterPro"/>
</dbReference>
<dbReference type="InterPro" id="IPR036352">
    <property type="entry name" value="Semap_dom_sf"/>
</dbReference>
<evidence type="ECO:0000313" key="4">
    <source>
        <dbReference type="EMBL" id="ERL92936.1"/>
    </source>
</evidence>
<sequence length="176" mass="20155">MQKAFGVIQFQSTSCCFRNVVYNLTFSELGEQQRLIWYSNEHDAKMCVMKGKDEENCQNYIRVMAKTAQSRLLLCGTNAFKPICREYNVLSRNYTFEKEKAGQALCPYDPRHNSTAIYVGKLRVAAPLFPFHSILTKIIISDGDLYTGTVADFSGMDPIIYREPLQTEQYDSMSLN</sequence>
<dbReference type="InterPro" id="IPR015943">
    <property type="entry name" value="WD40/YVTN_repeat-like_dom_sf"/>
</dbReference>
<evidence type="ECO:0000256" key="1">
    <source>
        <dbReference type="ARBA" id="ARBA00022782"/>
    </source>
</evidence>
<dbReference type="PROSITE" id="PS51004">
    <property type="entry name" value="SEMA"/>
    <property type="match status" value="1"/>
</dbReference>
<evidence type="ECO:0000256" key="2">
    <source>
        <dbReference type="PROSITE-ProRule" id="PRU00352"/>
    </source>
</evidence>
<dbReference type="PANTHER" id="PTHR11036">
    <property type="entry name" value="SEMAPHORIN"/>
    <property type="match status" value="1"/>
</dbReference>